<feature type="domain" description="Peptidase M50" evidence="16">
    <location>
        <begin position="57"/>
        <end position="128"/>
    </location>
</feature>
<dbReference type="InterPro" id="IPR016483">
    <property type="entry name" value="UCP006404_Pept_M50_CBS"/>
</dbReference>
<evidence type="ECO:0000256" key="4">
    <source>
        <dbReference type="ARBA" id="ARBA00022670"/>
    </source>
</evidence>
<protein>
    <recommendedName>
        <fullName evidence="14">Zinc metalloprotease</fullName>
    </recommendedName>
</protein>
<keyword evidence="13 14" id="KW-0472">Membrane</keyword>
<dbReference type="Proteomes" id="UP000666915">
    <property type="component" value="Unassembled WGS sequence"/>
</dbReference>
<dbReference type="RefSeq" id="WP_208271781.1">
    <property type="nucleotide sequence ID" value="NZ_JAGEOK010000033.1"/>
</dbReference>
<evidence type="ECO:0000256" key="12">
    <source>
        <dbReference type="ARBA" id="ARBA00023122"/>
    </source>
</evidence>
<feature type="domain" description="CBS" evidence="15">
    <location>
        <begin position="280"/>
        <end position="302"/>
    </location>
</feature>
<evidence type="ECO:0000259" key="16">
    <source>
        <dbReference type="Pfam" id="PF02163"/>
    </source>
</evidence>
<dbReference type="InterPro" id="IPR046342">
    <property type="entry name" value="CBS_dom_sf"/>
</dbReference>
<feature type="domain" description="Peptidase M50" evidence="16">
    <location>
        <begin position="141"/>
        <end position="184"/>
    </location>
</feature>
<dbReference type="EMBL" id="JAGEOK010000033">
    <property type="protein sequence ID" value="MBO2443470.1"/>
    <property type="molecule type" value="Genomic_DNA"/>
</dbReference>
<keyword evidence="3 14" id="KW-1003">Cell membrane</keyword>
<keyword evidence="4 14" id="KW-0645">Protease</keyword>
<feature type="transmembrane region" description="Helical" evidence="14">
    <location>
        <begin position="48"/>
        <end position="67"/>
    </location>
</feature>
<evidence type="ECO:0000259" key="15">
    <source>
        <dbReference type="Pfam" id="PF00571"/>
    </source>
</evidence>
<keyword evidence="18" id="KW-1185">Reference proteome</keyword>
<dbReference type="PANTHER" id="PTHR39188:SF3">
    <property type="entry name" value="STAGE IV SPORULATION PROTEIN FB"/>
    <property type="match status" value="1"/>
</dbReference>
<keyword evidence="6 14" id="KW-0479">Metal-binding</keyword>
<dbReference type="GO" id="GO:0006508">
    <property type="term" value="P:proteolysis"/>
    <property type="evidence" value="ECO:0007669"/>
    <property type="project" value="UniProtKB-KW"/>
</dbReference>
<dbReference type="GO" id="GO:0008233">
    <property type="term" value="F:peptidase activity"/>
    <property type="evidence" value="ECO:0007669"/>
    <property type="project" value="UniProtKB-KW"/>
</dbReference>
<feature type="transmembrane region" description="Helical" evidence="14">
    <location>
        <begin position="143"/>
        <end position="160"/>
    </location>
</feature>
<evidence type="ECO:0000256" key="5">
    <source>
        <dbReference type="ARBA" id="ARBA00022692"/>
    </source>
</evidence>
<evidence type="ECO:0000256" key="14">
    <source>
        <dbReference type="PIRNR" id="PIRNR006404"/>
    </source>
</evidence>
<dbReference type="PANTHER" id="PTHR39188">
    <property type="entry name" value="MEMBRANE-ASSOCIATED ZINC METALLOPROTEASE M50B"/>
    <property type="match status" value="1"/>
</dbReference>
<evidence type="ECO:0000256" key="8">
    <source>
        <dbReference type="ARBA" id="ARBA00022801"/>
    </source>
</evidence>
<name>A0ABS3RB61_9ACTN</name>
<dbReference type="Pfam" id="PF00571">
    <property type="entry name" value="CBS"/>
    <property type="match status" value="1"/>
</dbReference>
<comment type="cofactor">
    <cofactor evidence="14">
        <name>Zn(2+)</name>
        <dbReference type="ChEBI" id="CHEBI:29105"/>
    </cofactor>
    <text evidence="14">Binds 1 zinc ion per subunit.</text>
</comment>
<dbReference type="InterPro" id="IPR008915">
    <property type="entry name" value="Peptidase_M50"/>
</dbReference>
<feature type="transmembrane region" description="Helical" evidence="14">
    <location>
        <begin position="7"/>
        <end position="28"/>
    </location>
</feature>
<feature type="transmembrane region" description="Helical" evidence="14">
    <location>
        <begin position="205"/>
        <end position="226"/>
    </location>
</feature>
<evidence type="ECO:0000256" key="10">
    <source>
        <dbReference type="ARBA" id="ARBA00022989"/>
    </source>
</evidence>
<keyword evidence="10 14" id="KW-1133">Transmembrane helix</keyword>
<accession>A0ABS3RB61</accession>
<comment type="similarity">
    <text evidence="2 14">Belongs to the peptidase M50B family.</text>
</comment>
<dbReference type="PIRSF" id="PIRSF006404">
    <property type="entry name" value="UCP006404_Pept_M50_CBS"/>
    <property type="match status" value="1"/>
</dbReference>
<evidence type="ECO:0000256" key="3">
    <source>
        <dbReference type="ARBA" id="ARBA00022475"/>
    </source>
</evidence>
<comment type="caution">
    <text evidence="17">The sequence shown here is derived from an EMBL/GenBank/DDBJ whole genome shotgun (WGS) entry which is preliminary data.</text>
</comment>
<reference evidence="17 18" key="1">
    <citation type="submission" date="2021-03" db="EMBL/GenBank/DDBJ databases">
        <authorList>
            <person name="Kanchanasin P."/>
            <person name="Saeng-In P."/>
            <person name="Phongsopitanun W."/>
            <person name="Yuki M."/>
            <person name="Kudo T."/>
            <person name="Ohkuma M."/>
            <person name="Tanasupawat S."/>
        </authorList>
    </citation>
    <scope>NUCLEOTIDE SEQUENCE [LARGE SCALE GENOMIC DNA]</scope>
    <source>
        <strain evidence="17 18">L46</strain>
    </source>
</reference>
<feature type="transmembrane region" description="Helical" evidence="14">
    <location>
        <begin position="109"/>
        <end position="131"/>
    </location>
</feature>
<dbReference type="CDD" id="cd06164">
    <property type="entry name" value="S2P-M50_SpoIVFB_CBS"/>
    <property type="match status" value="1"/>
</dbReference>
<evidence type="ECO:0000256" key="1">
    <source>
        <dbReference type="ARBA" id="ARBA00004651"/>
    </source>
</evidence>
<keyword evidence="7" id="KW-0677">Repeat</keyword>
<evidence type="ECO:0000313" key="18">
    <source>
        <dbReference type="Proteomes" id="UP000666915"/>
    </source>
</evidence>
<evidence type="ECO:0000256" key="11">
    <source>
        <dbReference type="ARBA" id="ARBA00023049"/>
    </source>
</evidence>
<keyword evidence="11 14" id="KW-0482">Metalloprotease</keyword>
<keyword evidence="12" id="KW-0129">CBS domain</keyword>
<organism evidence="17 18">
    <name type="scientific">Actinomadura nitritigenes</name>
    <dbReference type="NCBI Taxonomy" id="134602"/>
    <lineage>
        <taxon>Bacteria</taxon>
        <taxon>Bacillati</taxon>
        <taxon>Actinomycetota</taxon>
        <taxon>Actinomycetes</taxon>
        <taxon>Streptosporangiales</taxon>
        <taxon>Thermomonosporaceae</taxon>
        <taxon>Actinomadura</taxon>
    </lineage>
</organism>
<keyword evidence="9 14" id="KW-0862">Zinc</keyword>
<comment type="subcellular location">
    <subcellularLocation>
        <location evidence="1 14">Cell membrane</location>
        <topology evidence="1 14">Multi-pass membrane protein</topology>
    </subcellularLocation>
</comment>
<dbReference type="SUPFAM" id="SSF54631">
    <property type="entry name" value="CBS-domain pair"/>
    <property type="match status" value="1"/>
</dbReference>
<evidence type="ECO:0000313" key="17">
    <source>
        <dbReference type="EMBL" id="MBO2443470.1"/>
    </source>
</evidence>
<dbReference type="InterPro" id="IPR000644">
    <property type="entry name" value="CBS_dom"/>
</dbReference>
<evidence type="ECO:0000256" key="9">
    <source>
        <dbReference type="ARBA" id="ARBA00022833"/>
    </source>
</evidence>
<keyword evidence="5 14" id="KW-0812">Transmembrane</keyword>
<evidence type="ECO:0000256" key="7">
    <source>
        <dbReference type="ARBA" id="ARBA00022737"/>
    </source>
</evidence>
<evidence type="ECO:0000256" key="2">
    <source>
        <dbReference type="ARBA" id="ARBA00007931"/>
    </source>
</evidence>
<gene>
    <name evidence="17" type="ORF">J4557_38690</name>
</gene>
<dbReference type="Pfam" id="PF02163">
    <property type="entry name" value="Peptidase_M50"/>
    <property type="match status" value="2"/>
</dbReference>
<sequence length="383" mass="39344">MKQTFKLGTIGGVPVGLNWSVVVTVILVADILAQSVLPGADPSAPAGARWAAALVTAALFLGSLAAHEFAHALVARRHGVRVDSVTLWMLGGVAELEGEPPTARADLRIAAVGPATSGAMAAAFAAVWAAAAALGAPPLATTPLAWLAVTNAAIAVFNLLPGTPLDGGRILRGLLWRRRGDRVGAAHAADRAGLAMGRAMIGGGLAALLVGGWFDGLWLALVGWFITSSAKAEDRWTDLREAAGGRRVADIMTSHPDHGWTWQTAGAFIDTVAVASRQAVFPVVDTEGDPVGVVTVERLMRLPAEDAGVALGTLTVPLQAGRVVGPDEPASAVLAHAPFMGDLIAVVVADHHLLGIVTTADVQMLIRRSRLRPTTSAAAGRAA</sequence>
<evidence type="ECO:0000256" key="13">
    <source>
        <dbReference type="ARBA" id="ARBA00023136"/>
    </source>
</evidence>
<proteinExistence type="inferred from homology"/>
<evidence type="ECO:0000256" key="6">
    <source>
        <dbReference type="ARBA" id="ARBA00022723"/>
    </source>
</evidence>
<keyword evidence="8 14" id="KW-0378">Hydrolase</keyword>